<dbReference type="Pfam" id="PF00309">
    <property type="entry name" value="Sigma54_AID"/>
    <property type="match status" value="1"/>
</dbReference>
<keyword evidence="7" id="KW-0238">DNA-binding</keyword>
<proteinExistence type="inferred from homology"/>
<dbReference type="Proteomes" id="UP001139125">
    <property type="component" value="Unassembled WGS sequence"/>
</dbReference>
<dbReference type="EMBL" id="JANDBC010000001">
    <property type="protein sequence ID" value="MCP9290092.1"/>
    <property type="molecule type" value="Genomic_DNA"/>
</dbReference>
<keyword evidence="6" id="KW-0731">Sigma factor</keyword>
<evidence type="ECO:0000259" key="10">
    <source>
        <dbReference type="Pfam" id="PF04552"/>
    </source>
</evidence>
<dbReference type="PRINTS" id="PR00045">
    <property type="entry name" value="SIGMA54FCT"/>
</dbReference>
<dbReference type="PIRSF" id="PIRSF000774">
    <property type="entry name" value="RpoN"/>
    <property type="match status" value="1"/>
</dbReference>
<dbReference type="Gene3D" id="1.10.10.60">
    <property type="entry name" value="Homeodomain-like"/>
    <property type="match status" value="1"/>
</dbReference>
<keyword evidence="5" id="KW-0805">Transcription regulation</keyword>
<evidence type="ECO:0000256" key="8">
    <source>
        <dbReference type="ARBA" id="ARBA00023163"/>
    </source>
</evidence>
<keyword evidence="2" id="KW-0240">DNA-directed RNA polymerase</keyword>
<feature type="compositionally biased region" description="Acidic residues" evidence="9">
    <location>
        <begin position="66"/>
        <end position="101"/>
    </location>
</feature>
<protein>
    <submittedName>
        <fullName evidence="12">RNA polymerase factor sigma-54</fullName>
    </submittedName>
</protein>
<dbReference type="Pfam" id="PF04552">
    <property type="entry name" value="Sigma54_DBD"/>
    <property type="match status" value="1"/>
</dbReference>
<dbReference type="GO" id="GO:0016987">
    <property type="term" value="F:sigma factor activity"/>
    <property type="evidence" value="ECO:0007669"/>
    <property type="project" value="UniProtKB-KW"/>
</dbReference>
<dbReference type="GO" id="GO:0001216">
    <property type="term" value="F:DNA-binding transcription activator activity"/>
    <property type="evidence" value="ECO:0007669"/>
    <property type="project" value="InterPro"/>
</dbReference>
<evidence type="ECO:0000256" key="1">
    <source>
        <dbReference type="ARBA" id="ARBA00008798"/>
    </source>
</evidence>
<dbReference type="InterPro" id="IPR000394">
    <property type="entry name" value="RNA_pol_sigma_54"/>
</dbReference>
<evidence type="ECO:0000256" key="4">
    <source>
        <dbReference type="ARBA" id="ARBA00022695"/>
    </source>
</evidence>
<keyword evidence="3" id="KW-0808">Transferase</keyword>
<dbReference type="InterPro" id="IPR007046">
    <property type="entry name" value="RNA_pol_sigma_54_core-bd"/>
</dbReference>
<evidence type="ECO:0000313" key="12">
    <source>
        <dbReference type="EMBL" id="MCP9290092.1"/>
    </source>
</evidence>
<dbReference type="GO" id="GO:0003677">
    <property type="term" value="F:DNA binding"/>
    <property type="evidence" value="ECO:0007669"/>
    <property type="project" value="UniProtKB-KW"/>
</dbReference>
<comment type="similarity">
    <text evidence="1">Belongs to the sigma-54 factor family.</text>
</comment>
<dbReference type="GO" id="GO:0006352">
    <property type="term" value="P:DNA-templated transcription initiation"/>
    <property type="evidence" value="ECO:0007669"/>
    <property type="project" value="InterPro"/>
</dbReference>
<dbReference type="GO" id="GO:0016779">
    <property type="term" value="F:nucleotidyltransferase activity"/>
    <property type="evidence" value="ECO:0007669"/>
    <property type="project" value="UniProtKB-KW"/>
</dbReference>
<gene>
    <name evidence="12" type="primary">rpoN</name>
    <name evidence="12" type="ORF">NM125_00700</name>
</gene>
<accession>A0A9X2L0T8</accession>
<name>A0A9X2L0T8_9BACT</name>
<dbReference type="InterPro" id="IPR007634">
    <property type="entry name" value="RNA_pol_sigma_54_DNA-bd"/>
</dbReference>
<dbReference type="PROSITE" id="PS50044">
    <property type="entry name" value="SIGMA54_3"/>
    <property type="match status" value="1"/>
</dbReference>
<feature type="domain" description="RNA polymerase sigma factor 54 DNA-binding" evidence="10">
    <location>
        <begin position="343"/>
        <end position="500"/>
    </location>
</feature>
<dbReference type="AlphaFoldDB" id="A0A9X2L0T8"/>
<reference evidence="12" key="1">
    <citation type="submission" date="2022-06" db="EMBL/GenBank/DDBJ databases">
        <title>Gracilimonas sp. CAU 1638 isolated from sea sediment.</title>
        <authorList>
            <person name="Kim W."/>
        </authorList>
    </citation>
    <scope>NUCLEOTIDE SEQUENCE</scope>
    <source>
        <strain evidence="12">CAU 1638</strain>
    </source>
</reference>
<feature type="domain" description="RNA polymerase sigma factor 54 core-binding" evidence="11">
    <location>
        <begin position="123"/>
        <end position="322"/>
    </location>
</feature>
<dbReference type="InterPro" id="IPR038709">
    <property type="entry name" value="RpoN_core-bd_sf"/>
</dbReference>
<evidence type="ECO:0000256" key="9">
    <source>
        <dbReference type="SAM" id="MobiDB-lite"/>
    </source>
</evidence>
<feature type="region of interest" description="Disordered" evidence="9">
    <location>
        <begin position="46"/>
        <end position="107"/>
    </location>
</feature>
<keyword evidence="13" id="KW-1185">Reference proteome</keyword>
<evidence type="ECO:0000256" key="6">
    <source>
        <dbReference type="ARBA" id="ARBA00023082"/>
    </source>
</evidence>
<dbReference type="Gene3D" id="1.10.10.1330">
    <property type="entry name" value="RNA polymerase sigma-54 factor, core-binding domain"/>
    <property type="match status" value="1"/>
</dbReference>
<comment type="caution">
    <text evidence="12">The sequence shown here is derived from an EMBL/GenBank/DDBJ whole genome shotgun (WGS) entry which is preliminary data.</text>
</comment>
<sequence>MLRNQQNLGQKQQQSLQQKLSPQQLQYIKLLQLPTIALEQRIKEEMEANPVLEEVNPGEAETVSLSEEEESPKEEKEEALESLEEHEVDWDEYDSNTEYDGDNYSTSYNPDIEEWKELPNPYNASFLEQLEEQVVFLNLSEEEELIADQILGSLDEDGYFRRELEAVVDNIAFNQGVLVDADMVESVRRKIQQLDPIGIASRDLQDCLLVQLKDSQKDLPGLNLAIKIVEKAWKSFEKKHFSKLLQKFNIEREELQAAFEAIRQMDPRPGAVASDMEETQNYIEPDFEVYWKGMKDGETERGEFVINLNQRNAPSLRISPEYKQMWEEIKAKKKKNTDAEAHSFMKSKIDSAQWFIESIRQRQNTLMNIMKTIVALQEDFFKFGEGLKPMILKDVAERIGMDISTVSRVVNGKYVQTYFGVYELKYFFNEGLETESGEEVSNREVKNILEKLIDEENKQKPYSDQELTNMLNEKGYKVARRTVSKYREQLNQPVARMRKQVI</sequence>
<evidence type="ECO:0000259" key="11">
    <source>
        <dbReference type="Pfam" id="PF04963"/>
    </source>
</evidence>
<dbReference type="GO" id="GO:0000428">
    <property type="term" value="C:DNA-directed RNA polymerase complex"/>
    <property type="evidence" value="ECO:0007669"/>
    <property type="project" value="UniProtKB-KW"/>
</dbReference>
<keyword evidence="4" id="KW-0548">Nucleotidyltransferase</keyword>
<evidence type="ECO:0000256" key="3">
    <source>
        <dbReference type="ARBA" id="ARBA00022679"/>
    </source>
</evidence>
<dbReference type="PANTHER" id="PTHR32248:SF4">
    <property type="entry name" value="RNA POLYMERASE SIGMA-54 FACTOR"/>
    <property type="match status" value="1"/>
</dbReference>
<dbReference type="RefSeq" id="WP_255131847.1">
    <property type="nucleotide sequence ID" value="NZ_JANDBC010000001.1"/>
</dbReference>
<evidence type="ECO:0000313" key="13">
    <source>
        <dbReference type="Proteomes" id="UP001139125"/>
    </source>
</evidence>
<evidence type="ECO:0000256" key="2">
    <source>
        <dbReference type="ARBA" id="ARBA00022478"/>
    </source>
</evidence>
<dbReference type="PANTHER" id="PTHR32248">
    <property type="entry name" value="RNA POLYMERASE SIGMA-54 FACTOR"/>
    <property type="match status" value="1"/>
</dbReference>
<keyword evidence="8" id="KW-0804">Transcription</keyword>
<organism evidence="12 13">
    <name type="scientific">Gracilimonas sediminicola</name>
    <dbReference type="NCBI Taxonomy" id="2952158"/>
    <lineage>
        <taxon>Bacteria</taxon>
        <taxon>Pseudomonadati</taxon>
        <taxon>Balneolota</taxon>
        <taxon>Balneolia</taxon>
        <taxon>Balneolales</taxon>
        <taxon>Balneolaceae</taxon>
        <taxon>Gracilimonas</taxon>
    </lineage>
</organism>
<dbReference type="NCBIfam" id="TIGR02395">
    <property type="entry name" value="rpoN_sigma"/>
    <property type="match status" value="1"/>
</dbReference>
<evidence type="ECO:0000256" key="5">
    <source>
        <dbReference type="ARBA" id="ARBA00023015"/>
    </source>
</evidence>
<dbReference type="Pfam" id="PF04963">
    <property type="entry name" value="Sigma54_CBD"/>
    <property type="match status" value="1"/>
</dbReference>
<evidence type="ECO:0000256" key="7">
    <source>
        <dbReference type="ARBA" id="ARBA00023125"/>
    </source>
</evidence>